<keyword evidence="5" id="KW-1185">Reference proteome</keyword>
<evidence type="ECO:0000313" key="5">
    <source>
        <dbReference type="Proteomes" id="UP000076830"/>
    </source>
</evidence>
<dbReference type="Proteomes" id="UP000076830">
    <property type="component" value="Chromosome"/>
</dbReference>
<dbReference type="PROSITE" id="PS51755">
    <property type="entry name" value="OMPR_PHOB"/>
    <property type="match status" value="1"/>
</dbReference>
<dbReference type="InterPro" id="IPR036388">
    <property type="entry name" value="WH-like_DNA-bd_sf"/>
</dbReference>
<evidence type="ECO:0000256" key="1">
    <source>
        <dbReference type="ARBA" id="ARBA00023125"/>
    </source>
</evidence>
<feature type="domain" description="OmpR/PhoB-type" evidence="3">
    <location>
        <begin position="3"/>
        <end position="101"/>
    </location>
</feature>
<dbReference type="Pfam" id="PF00486">
    <property type="entry name" value="Trans_reg_C"/>
    <property type="match status" value="1"/>
</dbReference>
<dbReference type="SUPFAM" id="SSF46894">
    <property type="entry name" value="C-terminal effector domain of the bipartite response regulators"/>
    <property type="match status" value="1"/>
</dbReference>
<dbReference type="InterPro" id="IPR016032">
    <property type="entry name" value="Sig_transdc_resp-reg_C-effctor"/>
</dbReference>
<dbReference type="GO" id="GO:0000160">
    <property type="term" value="P:phosphorelay signal transduction system"/>
    <property type="evidence" value="ECO:0007669"/>
    <property type="project" value="InterPro"/>
</dbReference>
<dbReference type="STRING" id="1300342.I596_3592"/>
<dbReference type="SMART" id="SM00862">
    <property type="entry name" value="Trans_reg_C"/>
    <property type="match status" value="1"/>
</dbReference>
<dbReference type="InterPro" id="IPR001867">
    <property type="entry name" value="OmpR/PhoB-type_DNA-bd"/>
</dbReference>
<dbReference type="AlphaFoldDB" id="A0A160DYL8"/>
<dbReference type="Gene3D" id="1.10.10.10">
    <property type="entry name" value="Winged helix-like DNA-binding domain superfamily/Winged helix DNA-binding domain"/>
    <property type="match status" value="1"/>
</dbReference>
<dbReference type="EMBL" id="CP015249">
    <property type="protein sequence ID" value="ANB19580.1"/>
    <property type="molecule type" value="Genomic_DNA"/>
</dbReference>
<reference evidence="4 5" key="1">
    <citation type="submission" date="2016-04" db="EMBL/GenBank/DDBJ databases">
        <title>Complete genome sequence of Dokdonella koreensis DS-123T.</title>
        <authorList>
            <person name="Kim J.F."/>
            <person name="Lee H."/>
            <person name="Kwak M.-J."/>
        </authorList>
    </citation>
    <scope>NUCLEOTIDE SEQUENCE [LARGE SCALE GENOMIC DNA]</scope>
    <source>
        <strain evidence="4 5">DS-123</strain>
    </source>
</reference>
<dbReference type="OrthoDB" id="1971692at2"/>
<evidence type="ECO:0000313" key="4">
    <source>
        <dbReference type="EMBL" id="ANB19580.1"/>
    </source>
</evidence>
<dbReference type="InterPro" id="IPR011990">
    <property type="entry name" value="TPR-like_helical_dom_sf"/>
</dbReference>
<dbReference type="SMART" id="SM00028">
    <property type="entry name" value="TPR"/>
    <property type="match status" value="4"/>
</dbReference>
<keyword evidence="1 2" id="KW-0238">DNA-binding</keyword>
<sequence length="811" mass="87074">MVMETIRFRDYQIDTALRELWHRGERVALTPRAFDCLAYLIEQRGRAIGRDELIAAVWGRVDATDNLVDQIILRCRRAIGDTGPERYAIRTIPRFGYAWIADVTATPAPAPSRRAAARPAGRVHPLAGRLRARWSQVRERAGRSMRRAARWTGDAHAWRHWRAAAVATLGLLVGSGTPVSRPPPVPAPEPKAIVLPVQLAPGQGQAWMRLGLMDAIAERLRDAGLPVLPSDNVVALVRRFDADAATEDVVAAALAAATAPAWIFGVRAEAVETGWQVRLHGLYGPSPMPTGLGSAADPLAAAYLAADDLARRLDLTPAGGDAGAEAHDRARLLQQVKAAAWAEQHDQARVLLQAAAARHGAALDVRYWLAEIDHLAGHVHKAQAAFRALLEEPRLAQDAVLQAKVHHGLGYTCLRLADFQAAAVQFDQAVRGLAGAATGEARNQLGIALNGRGLARSWLRRFDEAEDDYARARVALESSGDQLALAQLDNNVGALHELRGRPAEALPYFHRAAERAAAFQALQPELGARINIAGSLLGLLEPAAALAQDARIAALLDRVTHPGTRELVNANRVQVLTANGRLHDAAALLQQLRDAPAEGRSEALDAWMQIVAAAHALESGQPARAAELAASALTDALRTTAPHQFVWGQYVAFTAERRQGHLAAAAAIADTVSRRAHAPDDVPEVIVLSALMQAEQAVLHGDDAAAEAAFRQALDQAEHPRAPALILRVSAAHAGYLIDRGRLDEAVAAAGRSAGWALQSYEAALLQLRVYHALADAGAWQVARVRTEVLAGEREIPPELLALPRHAIASR</sequence>
<protein>
    <submittedName>
        <fullName evidence="4">Signal transduction response regulator</fullName>
    </submittedName>
</protein>
<evidence type="ECO:0000256" key="2">
    <source>
        <dbReference type="PROSITE-ProRule" id="PRU01091"/>
    </source>
</evidence>
<accession>A0A160DYL8</accession>
<dbReference type="SUPFAM" id="SSF48452">
    <property type="entry name" value="TPR-like"/>
    <property type="match status" value="1"/>
</dbReference>
<dbReference type="CDD" id="cd00383">
    <property type="entry name" value="trans_reg_C"/>
    <property type="match status" value="1"/>
</dbReference>
<name>A0A160DYL8_9GAMM</name>
<dbReference type="Gene3D" id="1.25.40.10">
    <property type="entry name" value="Tetratricopeptide repeat domain"/>
    <property type="match status" value="1"/>
</dbReference>
<gene>
    <name evidence="4" type="ORF">I596_3592</name>
</gene>
<dbReference type="GO" id="GO:0003677">
    <property type="term" value="F:DNA binding"/>
    <property type="evidence" value="ECO:0007669"/>
    <property type="project" value="UniProtKB-UniRule"/>
</dbReference>
<dbReference type="InterPro" id="IPR019734">
    <property type="entry name" value="TPR_rpt"/>
</dbReference>
<feature type="DNA-binding region" description="OmpR/PhoB-type" evidence="2">
    <location>
        <begin position="3"/>
        <end position="101"/>
    </location>
</feature>
<dbReference type="KEGG" id="dko:I596_3592"/>
<organism evidence="4 5">
    <name type="scientific">Dokdonella koreensis DS-123</name>
    <dbReference type="NCBI Taxonomy" id="1300342"/>
    <lineage>
        <taxon>Bacteria</taxon>
        <taxon>Pseudomonadati</taxon>
        <taxon>Pseudomonadota</taxon>
        <taxon>Gammaproteobacteria</taxon>
        <taxon>Lysobacterales</taxon>
        <taxon>Rhodanobacteraceae</taxon>
        <taxon>Dokdonella</taxon>
    </lineage>
</organism>
<dbReference type="GO" id="GO:0006355">
    <property type="term" value="P:regulation of DNA-templated transcription"/>
    <property type="evidence" value="ECO:0007669"/>
    <property type="project" value="InterPro"/>
</dbReference>
<proteinExistence type="predicted"/>
<evidence type="ECO:0000259" key="3">
    <source>
        <dbReference type="PROSITE" id="PS51755"/>
    </source>
</evidence>